<feature type="compositionally biased region" description="Basic residues" evidence="1">
    <location>
        <begin position="105"/>
        <end position="124"/>
    </location>
</feature>
<proteinExistence type="predicted"/>
<keyword evidence="4" id="KW-1185">Reference proteome</keyword>
<feature type="transmembrane region" description="Helical" evidence="2">
    <location>
        <begin position="48"/>
        <end position="67"/>
    </location>
</feature>
<name>A0A553HU16_9PEZI</name>
<feature type="region of interest" description="Disordered" evidence="1">
    <location>
        <begin position="83"/>
        <end position="167"/>
    </location>
</feature>
<keyword evidence="2" id="KW-1133">Transmembrane helix</keyword>
<dbReference type="EMBL" id="VFLP01000045">
    <property type="protein sequence ID" value="TRX91452.1"/>
    <property type="molecule type" value="Genomic_DNA"/>
</dbReference>
<accession>A0A553HU16</accession>
<dbReference type="OrthoDB" id="5423884at2759"/>
<gene>
    <name evidence="3" type="ORF">FHL15_007676</name>
</gene>
<evidence type="ECO:0000313" key="4">
    <source>
        <dbReference type="Proteomes" id="UP000319160"/>
    </source>
</evidence>
<evidence type="ECO:0000313" key="3">
    <source>
        <dbReference type="EMBL" id="TRX91452.1"/>
    </source>
</evidence>
<keyword evidence="2" id="KW-0812">Transmembrane</keyword>
<keyword evidence="2" id="KW-0472">Membrane</keyword>
<reference evidence="4" key="1">
    <citation type="submission" date="2019-06" db="EMBL/GenBank/DDBJ databases">
        <title>Draft genome sequence of the griseofulvin-producing fungus Xylaria cubensis strain G536.</title>
        <authorList>
            <person name="Mead M.E."/>
            <person name="Raja H.A."/>
            <person name="Steenwyk J.L."/>
            <person name="Knowles S.L."/>
            <person name="Oberlies N.H."/>
            <person name="Rokas A."/>
        </authorList>
    </citation>
    <scope>NUCLEOTIDE SEQUENCE [LARGE SCALE GENOMIC DNA]</scope>
    <source>
        <strain evidence="4">G536</strain>
    </source>
</reference>
<evidence type="ECO:0000256" key="1">
    <source>
        <dbReference type="SAM" id="MobiDB-lite"/>
    </source>
</evidence>
<feature type="compositionally biased region" description="Basic and acidic residues" evidence="1">
    <location>
        <begin position="151"/>
        <end position="167"/>
    </location>
</feature>
<protein>
    <submittedName>
        <fullName evidence="3">Uncharacterized protein</fullName>
    </submittedName>
</protein>
<comment type="caution">
    <text evidence="3">The sequence shown here is derived from an EMBL/GenBank/DDBJ whole genome shotgun (WGS) entry which is preliminary data.</text>
</comment>
<evidence type="ECO:0000256" key="2">
    <source>
        <dbReference type="SAM" id="Phobius"/>
    </source>
</evidence>
<dbReference type="Proteomes" id="UP000319160">
    <property type="component" value="Unassembled WGS sequence"/>
</dbReference>
<dbReference type="AlphaFoldDB" id="A0A553HU16"/>
<sequence>MAPTIALPAEVTRTIPQAVTKILASRQATTTVVTDDGSSGGANLSGGAIAGIVIGSIAGLLLILWILRSCGVMGRPGIWGTTYEPDHEKPPPHMSTYHASTPYARRSHSRHSHRSHHHHHSRSPRRVEVVQPVVRGRSPRAPPAAYYGGRTSHDDRRRSSDARQYRY</sequence>
<organism evidence="3 4">
    <name type="scientific">Xylaria flabelliformis</name>
    <dbReference type="NCBI Taxonomy" id="2512241"/>
    <lineage>
        <taxon>Eukaryota</taxon>
        <taxon>Fungi</taxon>
        <taxon>Dikarya</taxon>
        <taxon>Ascomycota</taxon>
        <taxon>Pezizomycotina</taxon>
        <taxon>Sordariomycetes</taxon>
        <taxon>Xylariomycetidae</taxon>
        <taxon>Xylariales</taxon>
        <taxon>Xylariaceae</taxon>
        <taxon>Xylaria</taxon>
    </lineage>
</organism>